<dbReference type="AlphaFoldDB" id="A0A0A9D8X2"/>
<reference evidence="1" key="1">
    <citation type="submission" date="2014-09" db="EMBL/GenBank/DDBJ databases">
        <authorList>
            <person name="Magalhaes I.L.F."/>
            <person name="Oliveira U."/>
            <person name="Santos F.R."/>
            <person name="Vidigal T.H.D.A."/>
            <person name="Brescovit A.D."/>
            <person name="Santos A.J."/>
        </authorList>
    </citation>
    <scope>NUCLEOTIDE SEQUENCE</scope>
    <source>
        <tissue evidence="1">Shoot tissue taken approximately 20 cm above the soil surface</tissue>
    </source>
</reference>
<reference evidence="1" key="2">
    <citation type="journal article" date="2015" name="Data Brief">
        <title>Shoot transcriptome of the giant reed, Arundo donax.</title>
        <authorList>
            <person name="Barrero R.A."/>
            <person name="Guerrero F.D."/>
            <person name="Moolhuijzen P."/>
            <person name="Goolsby J.A."/>
            <person name="Tidwell J."/>
            <person name="Bellgard S.E."/>
            <person name="Bellgard M.I."/>
        </authorList>
    </citation>
    <scope>NUCLEOTIDE SEQUENCE</scope>
    <source>
        <tissue evidence="1">Shoot tissue taken approximately 20 cm above the soil surface</tissue>
    </source>
</reference>
<proteinExistence type="predicted"/>
<dbReference type="EMBL" id="GBRH01213619">
    <property type="protein sequence ID" value="JAD84276.1"/>
    <property type="molecule type" value="Transcribed_RNA"/>
</dbReference>
<organism evidence="1">
    <name type="scientific">Arundo donax</name>
    <name type="common">Giant reed</name>
    <name type="synonym">Donax arundinaceus</name>
    <dbReference type="NCBI Taxonomy" id="35708"/>
    <lineage>
        <taxon>Eukaryota</taxon>
        <taxon>Viridiplantae</taxon>
        <taxon>Streptophyta</taxon>
        <taxon>Embryophyta</taxon>
        <taxon>Tracheophyta</taxon>
        <taxon>Spermatophyta</taxon>
        <taxon>Magnoliopsida</taxon>
        <taxon>Liliopsida</taxon>
        <taxon>Poales</taxon>
        <taxon>Poaceae</taxon>
        <taxon>PACMAD clade</taxon>
        <taxon>Arundinoideae</taxon>
        <taxon>Arundineae</taxon>
        <taxon>Arundo</taxon>
    </lineage>
</organism>
<name>A0A0A9D8X2_ARUDO</name>
<protein>
    <submittedName>
        <fullName evidence="1">Uncharacterized protein</fullName>
    </submittedName>
</protein>
<evidence type="ECO:0000313" key="1">
    <source>
        <dbReference type="EMBL" id="JAD84276.1"/>
    </source>
</evidence>
<sequence>MISFLTLPLPYLGKNPNY</sequence>
<accession>A0A0A9D8X2</accession>